<evidence type="ECO:0000256" key="2">
    <source>
        <dbReference type="ARBA" id="ARBA00022555"/>
    </source>
</evidence>
<gene>
    <name evidence="13" type="primary">dusB</name>
    <name evidence="13" type="ORF">POL67_38860</name>
</gene>
<evidence type="ECO:0000256" key="7">
    <source>
        <dbReference type="ARBA" id="ARBA00022884"/>
    </source>
</evidence>
<dbReference type="PIRSF" id="PIRSF006621">
    <property type="entry name" value="Dus"/>
    <property type="match status" value="1"/>
</dbReference>
<evidence type="ECO:0000256" key="9">
    <source>
        <dbReference type="ARBA" id="ARBA00048205"/>
    </source>
</evidence>
<evidence type="ECO:0000313" key="14">
    <source>
        <dbReference type="Proteomes" id="UP001221411"/>
    </source>
</evidence>
<dbReference type="InterPro" id="IPR024036">
    <property type="entry name" value="tRNA-dHydroUridine_Synthase_C"/>
</dbReference>
<keyword evidence="5 11" id="KW-0819">tRNA processing</keyword>
<evidence type="ECO:0000256" key="6">
    <source>
        <dbReference type="ARBA" id="ARBA00022857"/>
    </source>
</evidence>
<dbReference type="NCBIfam" id="TIGR00737">
    <property type="entry name" value="nifR3_yhdG"/>
    <property type="match status" value="1"/>
</dbReference>
<keyword evidence="7" id="KW-0694">RNA-binding</keyword>
<keyword evidence="14" id="KW-1185">Reference proteome</keyword>
<keyword evidence="2" id="KW-0820">tRNA-binding</keyword>
<dbReference type="Gene3D" id="3.20.20.70">
    <property type="entry name" value="Aldolase class I"/>
    <property type="match status" value="1"/>
</dbReference>
<evidence type="ECO:0000259" key="12">
    <source>
        <dbReference type="Pfam" id="PF01207"/>
    </source>
</evidence>
<evidence type="ECO:0000256" key="5">
    <source>
        <dbReference type="ARBA" id="ARBA00022694"/>
    </source>
</evidence>
<evidence type="ECO:0000256" key="8">
    <source>
        <dbReference type="ARBA" id="ARBA00023002"/>
    </source>
</evidence>
<accession>A0ABT5F2Q3</accession>
<dbReference type="InterPro" id="IPR004652">
    <property type="entry name" value="DusB-like"/>
</dbReference>
<dbReference type="EC" id="1.3.1.-" evidence="11"/>
<dbReference type="InterPro" id="IPR001269">
    <property type="entry name" value="DUS_fam"/>
</dbReference>
<protein>
    <recommendedName>
        <fullName evidence="11">tRNA-dihydrouridine synthase</fullName>
        <ecNumber evidence="11">1.3.1.-</ecNumber>
    </recommendedName>
</protein>
<evidence type="ECO:0000313" key="13">
    <source>
        <dbReference type="EMBL" id="MDC0747356.1"/>
    </source>
</evidence>
<dbReference type="InterPro" id="IPR035587">
    <property type="entry name" value="DUS-like_FMN-bd"/>
</dbReference>
<reference evidence="13 14" key="1">
    <citation type="submission" date="2022-11" db="EMBL/GenBank/DDBJ databases">
        <title>Minimal conservation of predation-associated metabolite biosynthetic gene clusters underscores biosynthetic potential of Myxococcota including descriptions for ten novel species: Archangium lansinium sp. nov., Myxococcus landrumus sp. nov., Nannocystis bai.</title>
        <authorList>
            <person name="Ahearne A."/>
            <person name="Stevens C."/>
            <person name="Dowd S."/>
        </authorList>
    </citation>
    <scope>NUCLEOTIDE SEQUENCE [LARGE SCALE GENOMIC DNA]</scope>
    <source>
        <strain evidence="13 14">RJM3</strain>
    </source>
</reference>
<keyword evidence="8 11" id="KW-0560">Oxidoreductase</keyword>
<dbReference type="Pfam" id="PF01207">
    <property type="entry name" value="Dus"/>
    <property type="match status" value="1"/>
</dbReference>
<evidence type="ECO:0000256" key="11">
    <source>
        <dbReference type="PIRNR" id="PIRNR006621"/>
    </source>
</evidence>
<keyword evidence="4 11" id="KW-0288">FMN</keyword>
<evidence type="ECO:0000256" key="10">
    <source>
        <dbReference type="ARBA" id="ARBA00048802"/>
    </source>
</evidence>
<comment type="caution">
    <text evidence="13">The sequence shown here is derived from an EMBL/GenBank/DDBJ whole genome shotgun (WGS) entry which is preliminary data.</text>
</comment>
<dbReference type="InterPro" id="IPR013785">
    <property type="entry name" value="Aldolase_TIM"/>
</dbReference>
<comment type="catalytic activity">
    <reaction evidence="10">
        <text>a 5,6-dihydrouridine in tRNA + NAD(+) = a uridine in tRNA + NADH + H(+)</text>
        <dbReference type="Rhea" id="RHEA:54452"/>
        <dbReference type="Rhea" id="RHEA-COMP:13339"/>
        <dbReference type="Rhea" id="RHEA-COMP:13887"/>
        <dbReference type="ChEBI" id="CHEBI:15378"/>
        <dbReference type="ChEBI" id="CHEBI:57540"/>
        <dbReference type="ChEBI" id="CHEBI:57945"/>
        <dbReference type="ChEBI" id="CHEBI:65315"/>
        <dbReference type="ChEBI" id="CHEBI:74443"/>
    </reaction>
</comment>
<comment type="cofactor">
    <cofactor evidence="11">
        <name>FMN</name>
        <dbReference type="ChEBI" id="CHEBI:58210"/>
    </cofactor>
</comment>
<dbReference type="PANTHER" id="PTHR45846">
    <property type="entry name" value="TRNA-DIHYDROURIDINE(47) SYNTHASE [NAD(P)(+)]-LIKE"/>
    <property type="match status" value="1"/>
</dbReference>
<keyword evidence="6" id="KW-0521">NADP</keyword>
<dbReference type="EMBL" id="JAQNDO010000001">
    <property type="protein sequence ID" value="MDC0747356.1"/>
    <property type="molecule type" value="Genomic_DNA"/>
</dbReference>
<dbReference type="Gene3D" id="1.10.1200.80">
    <property type="entry name" value="Putative flavin oxidoreducatase, domain 2"/>
    <property type="match status" value="1"/>
</dbReference>
<keyword evidence="3 11" id="KW-0285">Flavoprotein</keyword>
<evidence type="ECO:0000256" key="1">
    <source>
        <dbReference type="ARBA" id="ARBA00002790"/>
    </source>
</evidence>
<dbReference type="RefSeq" id="WP_271925776.1">
    <property type="nucleotide sequence ID" value="NZ_JAQNDO010000001.1"/>
</dbReference>
<feature type="domain" description="DUS-like FMN-binding" evidence="12">
    <location>
        <begin position="18"/>
        <end position="326"/>
    </location>
</feature>
<proteinExistence type="inferred from homology"/>
<dbReference type="SUPFAM" id="SSF51395">
    <property type="entry name" value="FMN-linked oxidoreductases"/>
    <property type="match status" value="1"/>
</dbReference>
<dbReference type="CDD" id="cd02801">
    <property type="entry name" value="DUS_like_FMN"/>
    <property type="match status" value="1"/>
</dbReference>
<comment type="catalytic activity">
    <reaction evidence="9">
        <text>a 5,6-dihydrouridine in tRNA + NADP(+) = a uridine in tRNA + NADPH + H(+)</text>
        <dbReference type="Rhea" id="RHEA:23624"/>
        <dbReference type="Rhea" id="RHEA-COMP:13339"/>
        <dbReference type="Rhea" id="RHEA-COMP:13887"/>
        <dbReference type="ChEBI" id="CHEBI:15378"/>
        <dbReference type="ChEBI" id="CHEBI:57783"/>
        <dbReference type="ChEBI" id="CHEBI:58349"/>
        <dbReference type="ChEBI" id="CHEBI:65315"/>
        <dbReference type="ChEBI" id="CHEBI:74443"/>
    </reaction>
</comment>
<comment type="function">
    <text evidence="1 11">Catalyzes the synthesis of 5,6-dihydrouridine (D), a modified base found in the D-loop of most tRNAs, via the reduction of the C5-C6 double bond in target uridines.</text>
</comment>
<evidence type="ECO:0000256" key="4">
    <source>
        <dbReference type="ARBA" id="ARBA00022643"/>
    </source>
</evidence>
<comment type="similarity">
    <text evidence="11">Belongs to the dus family.</text>
</comment>
<dbReference type="PANTHER" id="PTHR45846:SF1">
    <property type="entry name" value="TRNA-DIHYDROURIDINE(47) SYNTHASE [NAD(P)(+)]-LIKE"/>
    <property type="match status" value="1"/>
</dbReference>
<name>A0ABT5F2Q3_9BACT</name>
<dbReference type="Proteomes" id="UP001221411">
    <property type="component" value="Unassembled WGS sequence"/>
</dbReference>
<organism evidence="13 14">
    <name type="scientific">Polyangium mundeleinium</name>
    <dbReference type="NCBI Taxonomy" id="2995306"/>
    <lineage>
        <taxon>Bacteria</taxon>
        <taxon>Pseudomonadati</taxon>
        <taxon>Myxococcota</taxon>
        <taxon>Polyangia</taxon>
        <taxon>Polyangiales</taxon>
        <taxon>Polyangiaceae</taxon>
        <taxon>Polyangium</taxon>
    </lineage>
</organism>
<sequence>MPSDRTLFQKLFSSRPVILAPMEDVSDAVFRKLCRELDAGLCVTEFVNVEGLLRGCRNARRKITLAPDDQPTAIQIYGSDPDRLAEAAEIAAAAGPSFLDINCGCWVPKIAGRGAGAGWLRNPTAMVEMAAMVVQRVSMPVTVKTRIGWGPESEMPIVELAKRLEGAGVSALTIHCRTAQMGHSGAADWSWAARARSVVSIPVIVNGDIKSAEDAQRALAETGCEGVMVGRRAIEHPWIFREAKALLEEGRLIDPPTPEERIALCKKHLVMNTEERGEPHGVRVTRRHLAGYLHGLPGAAALRRALNACDSLEGCLAILDEALSRRAA</sequence>
<evidence type="ECO:0000256" key="3">
    <source>
        <dbReference type="ARBA" id="ARBA00022630"/>
    </source>
</evidence>
<dbReference type="GO" id="GO:0016491">
    <property type="term" value="F:oxidoreductase activity"/>
    <property type="evidence" value="ECO:0007669"/>
    <property type="project" value="UniProtKB-KW"/>
</dbReference>